<dbReference type="EMBL" id="CP001363">
    <property type="protein sequence ID" value="ACY87341.1"/>
    <property type="molecule type" value="Genomic_DNA"/>
</dbReference>
<accession>A0A0F6AYL8</accession>
<evidence type="ECO:0000313" key="1">
    <source>
        <dbReference type="EMBL" id="ACY87341.1"/>
    </source>
</evidence>
<sequence>MQTLTRVLPPLRLIMFCQSGENPTQFPDTGGLCVEDCVRLRTPEGLLDRLRRWPGAMVISAGRPSTQLLLWQQVFLRYPRTVVFCSSNAFLPVDVSVEGYFRHLRLIKRAMSVRVLARMAELAIWSSLQTSPYEEEMKSALSVPELVMEINSRTLVRLLSERLPKQGRRVLGLLLSGCSPEMTARMLGTGVRQVWLAEQTLKQRWDIPTGVPLSDAVRIRIPDVGPDISQQSGLVKTGAGNAPDLC</sequence>
<dbReference type="RefSeq" id="WP_001194239.1">
    <property type="nucleotide sequence ID" value="NC_016856.1"/>
</dbReference>
<reference evidence="1 2" key="1">
    <citation type="journal article" date="2010" name="J. Bacteriol.">
        <title>Short-term signatures of evolutionary change in the Salmonella enterica serovar typhimurium 14028 genome.</title>
        <authorList>
            <person name="Jarvik T."/>
            <person name="Smillie C."/>
            <person name="Groisman E.A."/>
            <person name="Ochman H."/>
        </authorList>
    </citation>
    <scope>NUCLEOTIDE SEQUENCE [LARGE SCALE GENOMIC DNA]</scope>
    <source>
        <strain evidence="2">14028s / SGSC 2262</strain>
    </source>
</reference>
<gene>
    <name evidence="1" type="ordered locus">STM14_0837</name>
</gene>
<evidence type="ECO:0000313" key="2">
    <source>
        <dbReference type="Proteomes" id="UP000002695"/>
    </source>
</evidence>
<dbReference type="PATRIC" id="fig|588858.6.peg.881"/>
<protein>
    <submittedName>
        <fullName evidence="1">Cytoplasmic protein</fullName>
    </submittedName>
</protein>
<dbReference type="Proteomes" id="UP000002695">
    <property type="component" value="Chromosome"/>
</dbReference>
<dbReference type="SMR" id="A0A0F6AYL8"/>
<dbReference type="AlphaFoldDB" id="A0A0F6AYL8"/>
<dbReference type="KEGG" id="seo:STM14_0837"/>
<proteinExistence type="predicted"/>
<dbReference type="BioCyc" id="SENT588858:STM14_RS04205-MONOMER"/>
<dbReference type="HOGENOM" id="CLU_1194204_0_0_6"/>
<name>A0A0F6AYL8_SALT1</name>
<organism evidence="1 2">
    <name type="scientific">Salmonella typhimurium (strain 14028s / SGSC 2262)</name>
    <dbReference type="NCBI Taxonomy" id="588858"/>
    <lineage>
        <taxon>Bacteria</taxon>
        <taxon>Pseudomonadati</taxon>
        <taxon>Pseudomonadota</taxon>
        <taxon>Gammaproteobacteria</taxon>
        <taxon>Enterobacterales</taxon>
        <taxon>Enterobacteriaceae</taxon>
        <taxon>Salmonella</taxon>
    </lineage>
</organism>
<keyword evidence="2" id="KW-1185">Reference proteome</keyword>